<keyword evidence="1" id="KW-0472">Membrane</keyword>
<feature type="transmembrane region" description="Helical" evidence="1">
    <location>
        <begin position="121"/>
        <end position="144"/>
    </location>
</feature>
<evidence type="ECO:0008006" key="4">
    <source>
        <dbReference type="Google" id="ProtNLM"/>
    </source>
</evidence>
<feature type="transmembrane region" description="Helical" evidence="1">
    <location>
        <begin position="283"/>
        <end position="304"/>
    </location>
</feature>
<feature type="transmembrane region" description="Helical" evidence="1">
    <location>
        <begin position="207"/>
        <end position="233"/>
    </location>
</feature>
<name>A0A8S1F7G4_9PELO</name>
<feature type="transmembrane region" description="Helical" evidence="1">
    <location>
        <begin position="85"/>
        <end position="109"/>
    </location>
</feature>
<protein>
    <recommendedName>
        <fullName evidence="4">Serpentine Receptor, class T</fullName>
    </recommendedName>
</protein>
<keyword evidence="3" id="KW-1185">Reference proteome</keyword>
<keyword evidence="1" id="KW-1133">Transmembrane helix</keyword>
<dbReference type="InterPro" id="IPR019425">
    <property type="entry name" value="7TM_GPCR_serpentine_rcpt_Srt"/>
</dbReference>
<dbReference type="Pfam" id="PF10321">
    <property type="entry name" value="7TM_GPCR_Srt"/>
    <property type="match status" value="1"/>
</dbReference>
<keyword evidence="1" id="KW-0812">Transmembrane</keyword>
<gene>
    <name evidence="2" type="ORF">CBOVIS_LOCUS11375</name>
</gene>
<feature type="transmembrane region" description="Helical" evidence="1">
    <location>
        <begin position="254"/>
        <end position="277"/>
    </location>
</feature>
<comment type="caution">
    <text evidence="2">The sequence shown here is derived from an EMBL/GenBank/DDBJ whole genome shotgun (WGS) entry which is preliminary data.</text>
</comment>
<evidence type="ECO:0000313" key="3">
    <source>
        <dbReference type="Proteomes" id="UP000494206"/>
    </source>
</evidence>
<dbReference type="SUPFAM" id="SSF81321">
    <property type="entry name" value="Family A G protein-coupled receptor-like"/>
    <property type="match status" value="1"/>
</dbReference>
<organism evidence="2 3">
    <name type="scientific">Caenorhabditis bovis</name>
    <dbReference type="NCBI Taxonomy" id="2654633"/>
    <lineage>
        <taxon>Eukaryota</taxon>
        <taxon>Metazoa</taxon>
        <taxon>Ecdysozoa</taxon>
        <taxon>Nematoda</taxon>
        <taxon>Chromadorea</taxon>
        <taxon>Rhabditida</taxon>
        <taxon>Rhabditina</taxon>
        <taxon>Rhabditomorpha</taxon>
        <taxon>Rhabditoidea</taxon>
        <taxon>Rhabditidae</taxon>
        <taxon>Peloderinae</taxon>
        <taxon>Caenorhabditis</taxon>
    </lineage>
</organism>
<accession>A0A8S1F7G4</accession>
<dbReference type="EMBL" id="CADEPM010000009">
    <property type="protein sequence ID" value="CAB3409760.1"/>
    <property type="molecule type" value="Genomic_DNA"/>
</dbReference>
<dbReference type="PANTHER" id="PTHR23021:SF76">
    <property type="entry name" value="SERPENTINE RECEPTOR, CLASS T"/>
    <property type="match status" value="1"/>
</dbReference>
<sequence length="358" mass="40920">MSFVEKYMQNDIECSLNYFVRNGFHPHPYYYNCSLIRDPYAIGERRPFWGIYFMTVGTILLSIYIPCFIVIITSKDLIKSSCYKIMTYLGVVDMCCITTNSLATGYFGFVGATFCSYPRAIFFFGALGCGCWMGTCATCILLAINRCCDINHNIPFRTLFKGKTIYLILLVPILFTIYSLFFTKPVIFDSNYMSWFFSPNLGLDLMYYRNIPHSIVNCVVSITTTSIYAYLCLLIRHKSKISHSDALSKTQKQVFIQSIVVCSFNAIAAYIYVYMQFFPVNPIIILIGQIAWQWSHGCICVAYITMNKTIRSKVYELLTPRIVREHLRLKIFEASSTRGPVSTMGNMKIATLSGSSNF</sequence>
<dbReference type="PANTHER" id="PTHR23021">
    <property type="entry name" value="SERPENTINE RECEPTOR, CLASS T"/>
    <property type="match status" value="1"/>
</dbReference>
<dbReference type="AlphaFoldDB" id="A0A8S1F7G4"/>
<feature type="transmembrane region" description="Helical" evidence="1">
    <location>
        <begin position="49"/>
        <end position="73"/>
    </location>
</feature>
<evidence type="ECO:0000313" key="2">
    <source>
        <dbReference type="EMBL" id="CAB3409760.1"/>
    </source>
</evidence>
<dbReference type="Proteomes" id="UP000494206">
    <property type="component" value="Unassembled WGS sequence"/>
</dbReference>
<feature type="transmembrane region" description="Helical" evidence="1">
    <location>
        <begin position="165"/>
        <end position="187"/>
    </location>
</feature>
<reference evidence="2 3" key="1">
    <citation type="submission" date="2020-04" db="EMBL/GenBank/DDBJ databases">
        <authorList>
            <person name="Laetsch R D."/>
            <person name="Stevens L."/>
            <person name="Kumar S."/>
            <person name="Blaxter L. M."/>
        </authorList>
    </citation>
    <scope>NUCLEOTIDE SEQUENCE [LARGE SCALE GENOMIC DNA]</scope>
</reference>
<proteinExistence type="predicted"/>
<dbReference type="OrthoDB" id="5875846at2759"/>
<evidence type="ECO:0000256" key="1">
    <source>
        <dbReference type="SAM" id="Phobius"/>
    </source>
</evidence>